<sequence>MRRIMYIENKSGGHSGQPAPRDARIGWVELSRSRRSFEYCGRRLAKTGSGYKYNCIDEETGEHYWVSGPRRDGADKLYGGVVAIDEDARVAYWMEIRERPDLVGQTSYRAGASTRTSSTARRNERRTRGVNFTQ</sequence>
<dbReference type="RefSeq" id="WP_205633862.1">
    <property type="nucleotide sequence ID" value="NZ_CP012333.1"/>
</dbReference>
<dbReference type="AlphaFoldDB" id="A0A0K1Q4Q5"/>
<dbReference type="KEGG" id="llu:AKJ09_07043"/>
<feature type="region of interest" description="Disordered" evidence="1">
    <location>
        <begin position="104"/>
        <end position="134"/>
    </location>
</feature>
<evidence type="ECO:0000256" key="1">
    <source>
        <dbReference type="SAM" id="MobiDB-lite"/>
    </source>
</evidence>
<gene>
    <name evidence="2" type="ORF">AKJ09_07043</name>
</gene>
<proteinExistence type="predicted"/>
<organism evidence="2 3">
    <name type="scientific">Labilithrix luteola</name>
    <dbReference type="NCBI Taxonomy" id="1391654"/>
    <lineage>
        <taxon>Bacteria</taxon>
        <taxon>Pseudomonadati</taxon>
        <taxon>Myxococcota</taxon>
        <taxon>Polyangia</taxon>
        <taxon>Polyangiales</taxon>
        <taxon>Labilitrichaceae</taxon>
        <taxon>Labilithrix</taxon>
    </lineage>
</organism>
<protein>
    <recommendedName>
        <fullName evidence="4">1-deoxy-D-xylulose-5-phosphate synthase</fullName>
    </recommendedName>
</protein>
<evidence type="ECO:0000313" key="2">
    <source>
        <dbReference type="EMBL" id="AKV00380.1"/>
    </source>
</evidence>
<accession>A0A0K1Q4Q5</accession>
<name>A0A0K1Q4Q5_9BACT</name>
<keyword evidence="3" id="KW-1185">Reference proteome</keyword>
<feature type="compositionally biased region" description="Polar residues" evidence="1">
    <location>
        <begin position="104"/>
        <end position="120"/>
    </location>
</feature>
<dbReference type="EMBL" id="CP012333">
    <property type="protein sequence ID" value="AKV00380.1"/>
    <property type="molecule type" value="Genomic_DNA"/>
</dbReference>
<reference evidence="2 3" key="1">
    <citation type="submission" date="2015-08" db="EMBL/GenBank/DDBJ databases">
        <authorList>
            <person name="Babu N.S."/>
            <person name="Beckwith C.J."/>
            <person name="Beseler K.G."/>
            <person name="Brison A."/>
            <person name="Carone J.V."/>
            <person name="Caskin T.P."/>
            <person name="Diamond M."/>
            <person name="Durham M.E."/>
            <person name="Foxe J.M."/>
            <person name="Go M."/>
            <person name="Henderson B.A."/>
            <person name="Jones I.B."/>
            <person name="McGettigan J.A."/>
            <person name="Micheletti S.J."/>
            <person name="Nasrallah M.E."/>
            <person name="Ortiz D."/>
            <person name="Piller C.R."/>
            <person name="Privatt S.R."/>
            <person name="Schneider S.L."/>
            <person name="Sharp S."/>
            <person name="Smith T.C."/>
            <person name="Stanton J.D."/>
            <person name="Ullery H.E."/>
            <person name="Wilson R.J."/>
            <person name="Serrano M.G."/>
            <person name="Buck G."/>
            <person name="Lee V."/>
            <person name="Wang Y."/>
            <person name="Carvalho R."/>
            <person name="Voegtly L."/>
            <person name="Shi R."/>
            <person name="Duckworth R."/>
            <person name="Johnson A."/>
            <person name="Loviza R."/>
            <person name="Walstead R."/>
            <person name="Shah Z."/>
            <person name="Kiflezghi M."/>
            <person name="Wade K."/>
            <person name="Ball S.L."/>
            <person name="Bradley K.W."/>
            <person name="Asai D.J."/>
            <person name="Bowman C.A."/>
            <person name="Russell D.A."/>
            <person name="Pope W.H."/>
            <person name="Jacobs-Sera D."/>
            <person name="Hendrix R.W."/>
            <person name="Hatfull G.F."/>
        </authorList>
    </citation>
    <scope>NUCLEOTIDE SEQUENCE [LARGE SCALE GENOMIC DNA]</scope>
    <source>
        <strain evidence="2 3">DSM 27648</strain>
    </source>
</reference>
<evidence type="ECO:0008006" key="4">
    <source>
        <dbReference type="Google" id="ProtNLM"/>
    </source>
</evidence>
<evidence type="ECO:0000313" key="3">
    <source>
        <dbReference type="Proteomes" id="UP000064967"/>
    </source>
</evidence>
<dbReference type="STRING" id="1391654.AKJ09_07043"/>
<dbReference type="Proteomes" id="UP000064967">
    <property type="component" value="Chromosome"/>
</dbReference>